<feature type="transmembrane region" description="Helical" evidence="1">
    <location>
        <begin position="266"/>
        <end position="286"/>
    </location>
</feature>
<feature type="transmembrane region" description="Helical" evidence="1">
    <location>
        <begin position="298"/>
        <end position="317"/>
    </location>
</feature>
<feature type="transmembrane region" description="Helical" evidence="1">
    <location>
        <begin position="127"/>
        <end position="153"/>
    </location>
</feature>
<feature type="transmembrane region" description="Helical" evidence="1">
    <location>
        <begin position="21"/>
        <end position="40"/>
    </location>
</feature>
<organism evidence="2 3">
    <name type="scientific">Mannheimia cairinae</name>
    <dbReference type="NCBI Taxonomy" id="3025936"/>
    <lineage>
        <taxon>Bacteria</taxon>
        <taxon>Pseudomonadati</taxon>
        <taxon>Pseudomonadota</taxon>
        <taxon>Gammaproteobacteria</taxon>
        <taxon>Pasteurellales</taxon>
        <taxon>Pasteurellaceae</taxon>
        <taxon>Mannheimia</taxon>
    </lineage>
</organism>
<dbReference type="Proteomes" id="UP001221909">
    <property type="component" value="Unassembled WGS sequence"/>
</dbReference>
<feature type="transmembrane region" description="Helical" evidence="1">
    <location>
        <begin position="324"/>
        <end position="342"/>
    </location>
</feature>
<sequence>MLSKLQHLGLMIKNTIIKHPLEILFVTYITIVLASNVAHYETFQDYGNLIALSPLCFVLLYLLRKTKAYWLLTPIPILVALFFNKIGLDLMMDSRYWAVLFCTFLCLLSQYWYKDNHNFIDELTNKLVNLVFAGALASIVFAALSCITFAIIALFNLDKYDNFTIFERFGIFSTFWAFPVFFLTLEQKHATNDSKYLNRIGEMLLNWILSPALMIYTAIIYAYVIFIAVQGEMPNGVVANVAFPYLSIGLAIQAVQLLLKNAKWQLFYRYFAYLALLPLALIWYAIYIRLSSYGLTEARIYLVIGATTLTICYVLLITKRFAQYRLFSALSIVMILVSVFILDPQKIALEDQTKRFDDYLVQHKLLDENNKISTQAIIEHQKSLDNNNNELEGLHSMIRYLNREYATEQFKQKYGVESGYDLIYSSKARDYDLNYFETYNSDAIRLRKDDFENAQEFLVINTHFYRLLPYNYNRISKGKCQKPTHQEYDFNTSDRTVKYEEVDQDCEKIEKEPLTFIISFSGIEPTIQFNMDEMVKNIFVKHNLDITVRQPKEVLETLKADLLKLDLSDKAVLSLRSIRLEFIENTGYVVESFSTRYLMLK</sequence>
<keyword evidence="3" id="KW-1185">Reference proteome</keyword>
<feature type="transmembrane region" description="Helical" evidence="1">
    <location>
        <begin position="46"/>
        <end position="63"/>
    </location>
</feature>
<dbReference type="InterPro" id="IPR025291">
    <property type="entry name" value="DUF4153"/>
</dbReference>
<evidence type="ECO:0000256" key="1">
    <source>
        <dbReference type="SAM" id="Phobius"/>
    </source>
</evidence>
<comment type="caution">
    <text evidence="2">The sequence shown here is derived from an EMBL/GenBank/DDBJ whole genome shotgun (WGS) entry which is preliminary data.</text>
</comment>
<gene>
    <name evidence="2" type="ORF">PTQ27_02670</name>
</gene>
<feature type="transmembrane region" description="Helical" evidence="1">
    <location>
        <begin position="94"/>
        <end position="113"/>
    </location>
</feature>
<reference evidence="2 3" key="1">
    <citation type="submission" date="2023-02" db="EMBL/GenBank/DDBJ databases">
        <title>Mannheimia cairiniae sp. nov., a novel species of Mannheimia obtained from moscovy ducks (Cairina moschata) and reclassification of Mannheimia ovis as heterotypic synonym of Mannheimia pernigra.</title>
        <authorList>
            <person name="Christensen H."/>
        </authorList>
    </citation>
    <scope>NUCLEOTIDE SEQUENCE [LARGE SCALE GENOMIC DNA]</scope>
    <source>
        <strain evidence="2 3">AT1</strain>
    </source>
</reference>
<feature type="transmembrane region" description="Helical" evidence="1">
    <location>
        <begin position="70"/>
        <end position="88"/>
    </location>
</feature>
<feature type="transmembrane region" description="Helical" evidence="1">
    <location>
        <begin position="204"/>
        <end position="229"/>
    </location>
</feature>
<feature type="transmembrane region" description="Helical" evidence="1">
    <location>
        <begin position="241"/>
        <end position="259"/>
    </location>
</feature>
<proteinExistence type="predicted"/>
<accession>A0ABT5MPF8</accession>
<dbReference type="Pfam" id="PF13687">
    <property type="entry name" value="DUF4153"/>
    <property type="match status" value="1"/>
</dbReference>
<dbReference type="EMBL" id="JAQSJE010000002">
    <property type="protein sequence ID" value="MDD0823374.1"/>
    <property type="molecule type" value="Genomic_DNA"/>
</dbReference>
<keyword evidence="1" id="KW-0812">Transmembrane</keyword>
<protein>
    <submittedName>
        <fullName evidence="2">DUF4153 domain-containing protein</fullName>
    </submittedName>
</protein>
<name>A0ABT5MPF8_9PAST</name>
<keyword evidence="1" id="KW-0472">Membrane</keyword>
<keyword evidence="1" id="KW-1133">Transmembrane helix</keyword>
<feature type="transmembrane region" description="Helical" evidence="1">
    <location>
        <begin position="165"/>
        <end position="183"/>
    </location>
</feature>
<evidence type="ECO:0000313" key="2">
    <source>
        <dbReference type="EMBL" id="MDD0823374.1"/>
    </source>
</evidence>
<dbReference type="RefSeq" id="WP_273749598.1">
    <property type="nucleotide sequence ID" value="NZ_JAQSJE010000002.1"/>
</dbReference>
<evidence type="ECO:0000313" key="3">
    <source>
        <dbReference type="Proteomes" id="UP001221909"/>
    </source>
</evidence>